<gene>
    <name evidence="3" type="ORF">BXY53_1009</name>
</gene>
<organism evidence="3 4">
    <name type="scientific">Dichotomicrobium thermohalophilum</name>
    <dbReference type="NCBI Taxonomy" id="933063"/>
    <lineage>
        <taxon>Bacteria</taxon>
        <taxon>Pseudomonadati</taxon>
        <taxon>Pseudomonadota</taxon>
        <taxon>Alphaproteobacteria</taxon>
        <taxon>Hyphomicrobiales</taxon>
        <taxon>Hyphomicrobiaceae</taxon>
        <taxon>Dichotomicrobium</taxon>
    </lineage>
</organism>
<keyword evidence="3" id="KW-0808">Transferase</keyword>
<dbReference type="InterPro" id="IPR001296">
    <property type="entry name" value="Glyco_trans_1"/>
</dbReference>
<evidence type="ECO:0000259" key="1">
    <source>
        <dbReference type="Pfam" id="PF00534"/>
    </source>
</evidence>
<comment type="caution">
    <text evidence="3">The sequence shown here is derived from an EMBL/GenBank/DDBJ whole genome shotgun (WGS) entry which is preliminary data.</text>
</comment>
<evidence type="ECO:0000259" key="2">
    <source>
        <dbReference type="Pfam" id="PF13439"/>
    </source>
</evidence>
<dbReference type="Pfam" id="PF13439">
    <property type="entry name" value="Glyco_transf_4"/>
    <property type="match status" value="1"/>
</dbReference>
<evidence type="ECO:0000313" key="4">
    <source>
        <dbReference type="Proteomes" id="UP000266273"/>
    </source>
</evidence>
<name>A0A397Q461_9HYPH</name>
<dbReference type="CDD" id="cd03811">
    <property type="entry name" value="GT4_GT28_WabH-like"/>
    <property type="match status" value="1"/>
</dbReference>
<feature type="domain" description="Glycosyl transferase family 1" evidence="1">
    <location>
        <begin position="155"/>
        <end position="314"/>
    </location>
</feature>
<feature type="domain" description="Glycosyltransferase subfamily 4-like N-terminal" evidence="2">
    <location>
        <begin position="13"/>
        <end position="150"/>
    </location>
</feature>
<evidence type="ECO:0000313" key="3">
    <source>
        <dbReference type="EMBL" id="RIA55922.1"/>
    </source>
</evidence>
<reference evidence="3 4" key="1">
    <citation type="submission" date="2018-08" db="EMBL/GenBank/DDBJ databases">
        <title>Genomic Encyclopedia of Archaeal and Bacterial Type Strains, Phase II (KMG-II): from individual species to whole genera.</title>
        <authorList>
            <person name="Goeker M."/>
        </authorList>
    </citation>
    <scope>NUCLEOTIDE SEQUENCE [LARGE SCALE GENOMIC DNA]</scope>
    <source>
        <strain evidence="3 4">DSM 5002</strain>
    </source>
</reference>
<accession>A0A397Q461</accession>
<dbReference type="Pfam" id="PF00534">
    <property type="entry name" value="Glycos_transf_1"/>
    <property type="match status" value="1"/>
</dbReference>
<dbReference type="AlphaFoldDB" id="A0A397Q461"/>
<dbReference type="Gene3D" id="3.40.50.2000">
    <property type="entry name" value="Glycogen Phosphorylase B"/>
    <property type="match status" value="2"/>
</dbReference>
<dbReference type="RefSeq" id="WP_119060768.1">
    <property type="nucleotide sequence ID" value="NZ_QXDF01000001.1"/>
</dbReference>
<dbReference type="Proteomes" id="UP000266273">
    <property type="component" value="Unassembled WGS sequence"/>
</dbReference>
<dbReference type="SUPFAM" id="SSF53756">
    <property type="entry name" value="UDP-Glycosyltransferase/glycogen phosphorylase"/>
    <property type="match status" value="1"/>
</dbReference>
<dbReference type="EMBL" id="QXDF01000001">
    <property type="protein sequence ID" value="RIA55922.1"/>
    <property type="molecule type" value="Genomic_DNA"/>
</dbReference>
<keyword evidence="4" id="KW-1185">Reference proteome</keyword>
<dbReference type="InterPro" id="IPR028098">
    <property type="entry name" value="Glyco_trans_4-like_N"/>
</dbReference>
<dbReference type="PANTHER" id="PTHR12526">
    <property type="entry name" value="GLYCOSYLTRANSFERASE"/>
    <property type="match status" value="1"/>
</dbReference>
<proteinExistence type="predicted"/>
<dbReference type="OrthoDB" id="529131at2"/>
<dbReference type="GO" id="GO:0016757">
    <property type="term" value="F:glycosyltransferase activity"/>
    <property type="evidence" value="ECO:0007669"/>
    <property type="project" value="InterPro"/>
</dbReference>
<protein>
    <submittedName>
        <fullName evidence="3">Glycosyltransferase involved in cell wall biosynthesis</fullName>
    </submittedName>
</protein>
<sequence length="344" mass="38438">MKILNVIGSNKKGGAEQFFVRHAQALQERGVSQSVVVRKGGWVEKRLGDSGIPLVSFPFGGALDFVTKRKMERLIKAEKPDVILSWMGRAAKHVPETEAPHITRLGNYYPLKHYKNCDYFIGNTPEITKYILDQGVEDGRVRYIPNFVQTKPAKPADRSIFNTPPDAPLILWMGRMTHSKGPDVVVEALSDVPGAYLWMAGAGEMQDALEAAVRQRQLESRVRFLGWREDIFSLLKAADVFVCASRHEALGNVILEAWAQSTPVVAARSPGPEHLIEDGRTGILFENGSPQSLAESLNQLIESPHERRRMGAEGNRYLSENFGREKIVDQYIDLFENARRSNGA</sequence>